<name>A0A1M7P5G3_9BACI</name>
<protein>
    <recommendedName>
        <fullName evidence="5">DUF4190 domain-containing protein</fullName>
    </recommendedName>
</protein>
<keyword evidence="2" id="KW-1133">Transmembrane helix</keyword>
<dbReference type="EMBL" id="FRCZ01000003">
    <property type="protein sequence ID" value="SHN11559.1"/>
    <property type="molecule type" value="Genomic_DNA"/>
</dbReference>
<dbReference type="OrthoDB" id="2943217at2"/>
<evidence type="ECO:0000313" key="4">
    <source>
        <dbReference type="Proteomes" id="UP000184184"/>
    </source>
</evidence>
<evidence type="ECO:0000313" key="3">
    <source>
        <dbReference type="EMBL" id="SHN11559.1"/>
    </source>
</evidence>
<dbReference type="Proteomes" id="UP000184184">
    <property type="component" value="Unassembled WGS sequence"/>
</dbReference>
<dbReference type="RefSeq" id="WP_073201682.1">
    <property type="nucleotide sequence ID" value="NZ_FRCZ01000003.1"/>
</dbReference>
<dbReference type="PANTHER" id="PTHR40040:SF1">
    <property type="entry name" value="MEMBRANE PROTEIN"/>
    <property type="match status" value="1"/>
</dbReference>
<feature type="transmembrane region" description="Helical" evidence="2">
    <location>
        <begin position="117"/>
        <end position="136"/>
    </location>
</feature>
<feature type="region of interest" description="Disordered" evidence="1">
    <location>
        <begin position="1"/>
        <end position="22"/>
    </location>
</feature>
<evidence type="ECO:0000256" key="2">
    <source>
        <dbReference type="SAM" id="Phobius"/>
    </source>
</evidence>
<accession>A0A1M7P5G3</accession>
<organism evidence="3 4">
    <name type="scientific">Gracilibacillus kekensis</name>
    <dbReference type="NCBI Taxonomy" id="1027249"/>
    <lineage>
        <taxon>Bacteria</taxon>
        <taxon>Bacillati</taxon>
        <taxon>Bacillota</taxon>
        <taxon>Bacilli</taxon>
        <taxon>Bacillales</taxon>
        <taxon>Bacillaceae</taxon>
        <taxon>Gracilibacillus</taxon>
    </lineage>
</organism>
<reference evidence="3 4" key="1">
    <citation type="submission" date="2016-11" db="EMBL/GenBank/DDBJ databases">
        <authorList>
            <person name="Jaros S."/>
            <person name="Januszkiewicz K."/>
            <person name="Wedrychowicz H."/>
        </authorList>
    </citation>
    <scope>NUCLEOTIDE SEQUENCE [LARGE SCALE GENOMIC DNA]</scope>
    <source>
        <strain evidence="3 4">CGMCC 1.10681</strain>
    </source>
</reference>
<dbReference type="InterPro" id="IPR055338">
    <property type="entry name" value="YqfX-like"/>
</dbReference>
<dbReference type="AlphaFoldDB" id="A0A1M7P5G3"/>
<keyword evidence="2" id="KW-0472">Membrane</keyword>
<evidence type="ECO:0008006" key="5">
    <source>
        <dbReference type="Google" id="ProtNLM"/>
    </source>
</evidence>
<gene>
    <name evidence="3" type="ORF">SAMN05216179_1988</name>
</gene>
<dbReference type="PANTHER" id="PTHR40040">
    <property type="entry name" value="SMALL HYDROPHOBIC PROTEIN-RELATED"/>
    <property type="match status" value="1"/>
</dbReference>
<evidence type="ECO:0000256" key="1">
    <source>
        <dbReference type="SAM" id="MobiDB-lite"/>
    </source>
</evidence>
<sequence length="138" mass="15100">MPENRDEQHVENAPKIDNGHIDEAPQTKQFVATDELYAVDEAYKREAETSAELSANEFNRPIDSAEQETEMQSNVNTAWGWAGLVLALASFFIWPLIMAIGGIVLGFVSKKQGADTLGNAAIVTSIVSILISLIFLSF</sequence>
<keyword evidence="2" id="KW-0812">Transmembrane</keyword>
<feature type="transmembrane region" description="Helical" evidence="2">
    <location>
        <begin position="78"/>
        <end position="105"/>
    </location>
</feature>
<dbReference type="STRING" id="1027249.SAMN05216179_1988"/>
<keyword evidence="4" id="KW-1185">Reference proteome</keyword>
<proteinExistence type="predicted"/>